<evidence type="ECO:0000313" key="1">
    <source>
        <dbReference type="EMBL" id="GBP80253.1"/>
    </source>
</evidence>
<dbReference type="AlphaFoldDB" id="A0A4C1YZ76"/>
<proteinExistence type="predicted"/>
<gene>
    <name evidence="1" type="ORF">EVAR_76838_1</name>
</gene>
<protein>
    <submittedName>
        <fullName evidence="1">Uncharacterized protein</fullName>
    </submittedName>
</protein>
<reference evidence="1 2" key="1">
    <citation type="journal article" date="2019" name="Commun. Biol.">
        <title>The bagworm genome reveals a unique fibroin gene that provides high tensile strength.</title>
        <authorList>
            <person name="Kono N."/>
            <person name="Nakamura H."/>
            <person name="Ohtoshi R."/>
            <person name="Tomita M."/>
            <person name="Numata K."/>
            <person name="Arakawa K."/>
        </authorList>
    </citation>
    <scope>NUCLEOTIDE SEQUENCE [LARGE SCALE GENOMIC DNA]</scope>
</reference>
<dbReference type="EMBL" id="BGZK01001453">
    <property type="protein sequence ID" value="GBP80253.1"/>
    <property type="molecule type" value="Genomic_DNA"/>
</dbReference>
<name>A0A4C1YZ76_EUMVA</name>
<comment type="caution">
    <text evidence="1">The sequence shown here is derived from an EMBL/GenBank/DDBJ whole genome shotgun (WGS) entry which is preliminary data.</text>
</comment>
<sequence length="84" mass="9194">MALPTLQLYESRVCYPVALLCSANEKATHLSTEPSPLILFLDADARLKVSVGELTVTTKAGFMTGRLSLKLCCQLQPFGRHKLS</sequence>
<organism evidence="1 2">
    <name type="scientific">Eumeta variegata</name>
    <name type="common">Bagworm moth</name>
    <name type="synonym">Eumeta japonica</name>
    <dbReference type="NCBI Taxonomy" id="151549"/>
    <lineage>
        <taxon>Eukaryota</taxon>
        <taxon>Metazoa</taxon>
        <taxon>Ecdysozoa</taxon>
        <taxon>Arthropoda</taxon>
        <taxon>Hexapoda</taxon>
        <taxon>Insecta</taxon>
        <taxon>Pterygota</taxon>
        <taxon>Neoptera</taxon>
        <taxon>Endopterygota</taxon>
        <taxon>Lepidoptera</taxon>
        <taxon>Glossata</taxon>
        <taxon>Ditrysia</taxon>
        <taxon>Tineoidea</taxon>
        <taxon>Psychidae</taxon>
        <taxon>Oiketicinae</taxon>
        <taxon>Eumeta</taxon>
    </lineage>
</organism>
<dbReference type="Proteomes" id="UP000299102">
    <property type="component" value="Unassembled WGS sequence"/>
</dbReference>
<keyword evidence="2" id="KW-1185">Reference proteome</keyword>
<evidence type="ECO:0000313" key="2">
    <source>
        <dbReference type="Proteomes" id="UP000299102"/>
    </source>
</evidence>
<accession>A0A4C1YZ76</accession>